<dbReference type="PATRIC" id="fig|1238180.3.peg.5136"/>
<dbReference type="Pfam" id="PF02518">
    <property type="entry name" value="HATPase_c"/>
    <property type="match status" value="1"/>
</dbReference>
<evidence type="ECO:0000256" key="1">
    <source>
        <dbReference type="ARBA" id="ARBA00000085"/>
    </source>
</evidence>
<evidence type="ECO:0000256" key="3">
    <source>
        <dbReference type="ARBA" id="ARBA00022553"/>
    </source>
</evidence>
<dbReference type="GO" id="GO:0046983">
    <property type="term" value="F:protein dimerization activity"/>
    <property type="evidence" value="ECO:0007669"/>
    <property type="project" value="InterPro"/>
</dbReference>
<dbReference type="Pfam" id="PF07730">
    <property type="entry name" value="HisKA_3"/>
    <property type="match status" value="1"/>
</dbReference>
<evidence type="ECO:0000256" key="7">
    <source>
        <dbReference type="ARBA" id="ARBA00022840"/>
    </source>
</evidence>
<evidence type="ECO:0000256" key="8">
    <source>
        <dbReference type="ARBA" id="ARBA00023012"/>
    </source>
</evidence>
<dbReference type="Pfam" id="PF13796">
    <property type="entry name" value="Sensor"/>
    <property type="match status" value="1"/>
</dbReference>
<sequence length="412" mass="43539">MTTPPSTGCKTGDVITRLRSCWSAIRYLAVGAASSMLSWFVLVGMLFVLLMCPFGVGIPALPVALKLIRRPVDFERRRAARLLGEPIPEPYRSGNPVTDPASRRDLGWLLFHGATGFVIGIFAIALPLGGLRQVVTAFVWQTVPGGVESSLGFVVTSWPLAGLSLISGVGLIAIALLFPRVARWQASVARKLLSPAPGVVLTDRVVELAASRAAALEAHGAELRRLERDLHDGTQARIAAVVLQLGIADSIFEKNPEKARELLGKAQDTATGALAELRTVVRSIYPPLLTDRGLDGAVTALADRCPVPCTVDIRSDSRRPAAVEAAAYFVVAEMLTNITKHSGAEHAWVTLDGAADALLIEIRDDGHGGADETGGSGLSGIRKRAEAFDGTLKLSSPQGGPTVVKVELPCGS</sequence>
<evidence type="ECO:0000256" key="6">
    <source>
        <dbReference type="ARBA" id="ARBA00022777"/>
    </source>
</evidence>
<dbReference type="SUPFAM" id="SSF55874">
    <property type="entry name" value="ATPase domain of HSP90 chaperone/DNA topoisomerase II/histidine kinase"/>
    <property type="match status" value="1"/>
</dbReference>
<dbReference type="GO" id="GO:0016020">
    <property type="term" value="C:membrane"/>
    <property type="evidence" value="ECO:0007669"/>
    <property type="project" value="InterPro"/>
</dbReference>
<keyword evidence="9" id="KW-1133">Transmembrane helix</keyword>
<dbReference type="PANTHER" id="PTHR24421:SF10">
    <property type="entry name" value="NITRATE_NITRITE SENSOR PROTEIN NARQ"/>
    <property type="match status" value="1"/>
</dbReference>
<evidence type="ECO:0000256" key="5">
    <source>
        <dbReference type="ARBA" id="ARBA00022741"/>
    </source>
</evidence>
<evidence type="ECO:0000256" key="9">
    <source>
        <dbReference type="SAM" id="Phobius"/>
    </source>
</evidence>
<dbReference type="EMBL" id="ANMG01000050">
    <property type="protein sequence ID" value="EMD25212.1"/>
    <property type="molecule type" value="Genomic_DNA"/>
</dbReference>
<feature type="transmembrane region" description="Helical" evidence="9">
    <location>
        <begin position="109"/>
        <end position="131"/>
    </location>
</feature>
<comment type="caution">
    <text evidence="11">The sequence shown here is derived from an EMBL/GenBank/DDBJ whole genome shotgun (WGS) entry which is preliminary data.</text>
</comment>
<dbReference type="GO" id="GO:0005524">
    <property type="term" value="F:ATP binding"/>
    <property type="evidence" value="ECO:0007669"/>
    <property type="project" value="UniProtKB-KW"/>
</dbReference>
<feature type="transmembrane region" description="Helical" evidence="9">
    <location>
        <begin position="24"/>
        <end position="42"/>
    </location>
</feature>
<dbReference type="SMART" id="SM00387">
    <property type="entry name" value="HATPase_c"/>
    <property type="match status" value="1"/>
</dbReference>
<keyword evidence="4" id="KW-0808">Transferase</keyword>
<keyword evidence="8" id="KW-0902">Two-component regulatory system</keyword>
<evidence type="ECO:0000256" key="4">
    <source>
        <dbReference type="ARBA" id="ARBA00022679"/>
    </source>
</evidence>
<dbReference type="InterPro" id="IPR036890">
    <property type="entry name" value="HATPase_C_sf"/>
</dbReference>
<keyword evidence="5" id="KW-0547">Nucleotide-binding</keyword>
<dbReference type="CDD" id="cd16917">
    <property type="entry name" value="HATPase_UhpB-NarQ-NarX-like"/>
    <property type="match status" value="1"/>
</dbReference>
<name>M2QGT8_9PSEU</name>
<evidence type="ECO:0000256" key="2">
    <source>
        <dbReference type="ARBA" id="ARBA00012438"/>
    </source>
</evidence>
<dbReference type="InterPro" id="IPR011712">
    <property type="entry name" value="Sig_transdc_His_kin_sub3_dim/P"/>
</dbReference>
<comment type="catalytic activity">
    <reaction evidence="1">
        <text>ATP + protein L-histidine = ADP + protein N-phospho-L-histidine.</text>
        <dbReference type="EC" id="2.7.13.3"/>
    </reaction>
</comment>
<dbReference type="InterPro" id="IPR025828">
    <property type="entry name" value="Put_sensor_dom"/>
</dbReference>
<feature type="transmembrane region" description="Helical" evidence="9">
    <location>
        <begin position="151"/>
        <end position="178"/>
    </location>
</feature>
<dbReference type="Proteomes" id="UP000014137">
    <property type="component" value="Unassembled WGS sequence"/>
</dbReference>
<dbReference type="InterPro" id="IPR050482">
    <property type="entry name" value="Sensor_HK_TwoCompSys"/>
</dbReference>
<feature type="transmembrane region" description="Helical" evidence="9">
    <location>
        <begin position="48"/>
        <end position="68"/>
    </location>
</feature>
<keyword evidence="9" id="KW-0812">Transmembrane</keyword>
<dbReference type="PANTHER" id="PTHR24421">
    <property type="entry name" value="NITRATE/NITRITE SENSOR PROTEIN NARX-RELATED"/>
    <property type="match status" value="1"/>
</dbReference>
<organism evidence="11 12">
    <name type="scientific">Amycolatopsis azurea DSM 43854</name>
    <dbReference type="NCBI Taxonomy" id="1238180"/>
    <lineage>
        <taxon>Bacteria</taxon>
        <taxon>Bacillati</taxon>
        <taxon>Actinomycetota</taxon>
        <taxon>Actinomycetes</taxon>
        <taxon>Pseudonocardiales</taxon>
        <taxon>Pseudonocardiaceae</taxon>
        <taxon>Amycolatopsis</taxon>
    </lineage>
</organism>
<dbReference type="AlphaFoldDB" id="M2QGT8"/>
<reference evidence="11 12" key="1">
    <citation type="submission" date="2012-10" db="EMBL/GenBank/DDBJ databases">
        <title>Genome assembly of Amycolatopsis azurea DSM 43854.</title>
        <authorList>
            <person name="Khatri I."/>
            <person name="Kaur I."/>
            <person name="Subramanian S."/>
            <person name="Mayilraj S."/>
        </authorList>
    </citation>
    <scope>NUCLEOTIDE SEQUENCE [LARGE SCALE GENOMIC DNA]</scope>
    <source>
        <strain evidence="11 12">DSM 43854</strain>
    </source>
</reference>
<accession>M2QGT8</accession>
<evidence type="ECO:0000313" key="11">
    <source>
        <dbReference type="EMBL" id="EMD25212.1"/>
    </source>
</evidence>
<protein>
    <recommendedName>
        <fullName evidence="2">histidine kinase</fullName>
        <ecNumber evidence="2">2.7.13.3</ecNumber>
    </recommendedName>
</protein>
<gene>
    <name evidence="11" type="ORF">C791_5221</name>
</gene>
<evidence type="ECO:0000259" key="10">
    <source>
        <dbReference type="SMART" id="SM00387"/>
    </source>
</evidence>
<keyword evidence="6" id="KW-0418">Kinase</keyword>
<dbReference type="Gene3D" id="1.20.5.1930">
    <property type="match status" value="1"/>
</dbReference>
<proteinExistence type="predicted"/>
<keyword evidence="3" id="KW-0597">Phosphoprotein</keyword>
<keyword evidence="9" id="KW-0472">Membrane</keyword>
<keyword evidence="7" id="KW-0067">ATP-binding</keyword>
<dbReference type="Gene3D" id="3.30.565.10">
    <property type="entry name" value="Histidine kinase-like ATPase, C-terminal domain"/>
    <property type="match status" value="1"/>
</dbReference>
<dbReference type="EC" id="2.7.13.3" evidence="2"/>
<feature type="domain" description="Histidine kinase/HSP90-like ATPase" evidence="10">
    <location>
        <begin position="322"/>
        <end position="412"/>
    </location>
</feature>
<evidence type="ECO:0000313" key="12">
    <source>
        <dbReference type="Proteomes" id="UP000014137"/>
    </source>
</evidence>
<dbReference type="GO" id="GO:0000155">
    <property type="term" value="F:phosphorelay sensor kinase activity"/>
    <property type="evidence" value="ECO:0007669"/>
    <property type="project" value="InterPro"/>
</dbReference>
<dbReference type="InterPro" id="IPR003594">
    <property type="entry name" value="HATPase_dom"/>
</dbReference>